<reference evidence="1 2" key="1">
    <citation type="journal article" date="2021" name="Hortic Res">
        <title>Chromosome-scale assembly of the Dendrobium chrysotoxum genome enhances the understanding of orchid evolution.</title>
        <authorList>
            <person name="Zhang Y."/>
            <person name="Zhang G.Q."/>
            <person name="Zhang D."/>
            <person name="Liu X.D."/>
            <person name="Xu X.Y."/>
            <person name="Sun W.H."/>
            <person name="Yu X."/>
            <person name="Zhu X."/>
            <person name="Wang Z.W."/>
            <person name="Zhao X."/>
            <person name="Zhong W.Y."/>
            <person name="Chen H."/>
            <person name="Yin W.L."/>
            <person name="Huang T."/>
            <person name="Niu S.C."/>
            <person name="Liu Z.J."/>
        </authorList>
    </citation>
    <scope>NUCLEOTIDE SEQUENCE [LARGE SCALE GENOMIC DNA]</scope>
    <source>
        <strain evidence="1">Lindl</strain>
    </source>
</reference>
<accession>A0AAV7FLB5</accession>
<organism evidence="1 2">
    <name type="scientific">Dendrobium chrysotoxum</name>
    <name type="common">Orchid</name>
    <dbReference type="NCBI Taxonomy" id="161865"/>
    <lineage>
        <taxon>Eukaryota</taxon>
        <taxon>Viridiplantae</taxon>
        <taxon>Streptophyta</taxon>
        <taxon>Embryophyta</taxon>
        <taxon>Tracheophyta</taxon>
        <taxon>Spermatophyta</taxon>
        <taxon>Magnoliopsida</taxon>
        <taxon>Liliopsida</taxon>
        <taxon>Asparagales</taxon>
        <taxon>Orchidaceae</taxon>
        <taxon>Epidendroideae</taxon>
        <taxon>Malaxideae</taxon>
        <taxon>Dendrobiinae</taxon>
        <taxon>Dendrobium</taxon>
    </lineage>
</organism>
<evidence type="ECO:0000313" key="1">
    <source>
        <dbReference type="EMBL" id="KAH0434923.1"/>
    </source>
</evidence>
<dbReference type="Proteomes" id="UP000775213">
    <property type="component" value="Unassembled WGS sequence"/>
</dbReference>
<dbReference type="AlphaFoldDB" id="A0AAV7FLB5"/>
<sequence>MTGQHGFKAIRWLAGSPFQAGVSPARARKNVYAGRMFIGTGMTTEIGSGLLFRNHISRFSYQIITRALRYEEVE</sequence>
<proteinExistence type="predicted"/>
<name>A0AAV7FLB5_DENCH</name>
<dbReference type="EMBL" id="JAGFBR010000780">
    <property type="protein sequence ID" value="KAH0434923.1"/>
    <property type="molecule type" value="Genomic_DNA"/>
</dbReference>
<comment type="caution">
    <text evidence="1">The sequence shown here is derived from an EMBL/GenBank/DDBJ whole genome shotgun (WGS) entry which is preliminary data.</text>
</comment>
<evidence type="ECO:0000313" key="2">
    <source>
        <dbReference type="Proteomes" id="UP000775213"/>
    </source>
</evidence>
<keyword evidence="2" id="KW-1185">Reference proteome</keyword>
<gene>
    <name evidence="1" type="ORF">IEQ34_026732</name>
</gene>
<protein>
    <submittedName>
        <fullName evidence="1">Uncharacterized protein</fullName>
    </submittedName>
</protein>